<protein>
    <recommendedName>
        <fullName evidence="3">Integrase catalytic domain-containing protein</fullName>
    </recommendedName>
</protein>
<dbReference type="Proteomes" id="UP000051048">
    <property type="component" value="Unassembled WGS sequence"/>
</dbReference>
<dbReference type="InterPro" id="IPR051917">
    <property type="entry name" value="Transposase-Integrase"/>
</dbReference>
<organism evidence="1 2">
    <name type="scientific">Ligilactobacillus equi DSM 15833 = JCM 10991</name>
    <dbReference type="NCBI Taxonomy" id="1423740"/>
    <lineage>
        <taxon>Bacteria</taxon>
        <taxon>Bacillati</taxon>
        <taxon>Bacillota</taxon>
        <taxon>Bacilli</taxon>
        <taxon>Lactobacillales</taxon>
        <taxon>Lactobacillaceae</taxon>
        <taxon>Ligilactobacillus</taxon>
    </lineage>
</organism>
<evidence type="ECO:0008006" key="3">
    <source>
        <dbReference type="Google" id="ProtNLM"/>
    </source>
</evidence>
<dbReference type="PANTHER" id="PTHR10948">
    <property type="entry name" value="TRANSPOSASE"/>
    <property type="match status" value="1"/>
</dbReference>
<dbReference type="EMBL" id="AZFH01000191">
    <property type="protein sequence ID" value="KRL76841.1"/>
    <property type="molecule type" value="Genomic_DNA"/>
</dbReference>
<name>A0A0R1T6P0_9LACO</name>
<dbReference type="Gene3D" id="3.30.420.10">
    <property type="entry name" value="Ribonuclease H-like superfamily/Ribonuclease H"/>
    <property type="match status" value="1"/>
</dbReference>
<dbReference type="GO" id="GO:0004803">
    <property type="term" value="F:transposase activity"/>
    <property type="evidence" value="ECO:0007669"/>
    <property type="project" value="TreeGrafter"/>
</dbReference>
<dbReference type="GO" id="GO:0005829">
    <property type="term" value="C:cytosol"/>
    <property type="evidence" value="ECO:0007669"/>
    <property type="project" value="TreeGrafter"/>
</dbReference>
<dbReference type="AlphaFoldDB" id="A0A0R1T6P0"/>
<dbReference type="InterPro" id="IPR012337">
    <property type="entry name" value="RNaseH-like_sf"/>
</dbReference>
<proteinExistence type="predicted"/>
<dbReference type="OrthoDB" id="9781678at2"/>
<evidence type="ECO:0000313" key="2">
    <source>
        <dbReference type="Proteomes" id="UP000051048"/>
    </source>
</evidence>
<accession>A0A0R1T6P0</accession>
<dbReference type="NCBIfam" id="NF033563">
    <property type="entry name" value="transpos_IS30"/>
    <property type="match status" value="1"/>
</dbReference>
<dbReference type="InterPro" id="IPR036397">
    <property type="entry name" value="RNaseH_sf"/>
</dbReference>
<sequence length="127" mass="14693">MIFRIKDKSSESVNKKLEELKSSMGEKTFYQTFKSLTSDNGLEFSRLQEVHSNTYYATPYTPSERGSNENVIRIIRRFIHKSTAISSYTDDYIQFVEDAINDYPRKLLGGYSAESVYLYNEVLSLTS</sequence>
<reference evidence="1 2" key="1">
    <citation type="journal article" date="2015" name="Genome Announc.">
        <title>Expanding the biotechnology potential of lactobacilli through comparative genomics of 213 strains and associated genera.</title>
        <authorList>
            <person name="Sun Z."/>
            <person name="Harris H.M."/>
            <person name="McCann A."/>
            <person name="Guo C."/>
            <person name="Argimon S."/>
            <person name="Zhang W."/>
            <person name="Yang X."/>
            <person name="Jeffery I.B."/>
            <person name="Cooney J.C."/>
            <person name="Kagawa T.F."/>
            <person name="Liu W."/>
            <person name="Song Y."/>
            <person name="Salvetti E."/>
            <person name="Wrobel A."/>
            <person name="Rasinkangas P."/>
            <person name="Parkhill J."/>
            <person name="Rea M.C."/>
            <person name="O'Sullivan O."/>
            <person name="Ritari J."/>
            <person name="Douillard F.P."/>
            <person name="Paul Ross R."/>
            <person name="Yang R."/>
            <person name="Briner A.E."/>
            <person name="Felis G.E."/>
            <person name="de Vos W.M."/>
            <person name="Barrangou R."/>
            <person name="Klaenhammer T.R."/>
            <person name="Caufield P.W."/>
            <person name="Cui Y."/>
            <person name="Zhang H."/>
            <person name="O'Toole P.W."/>
        </authorList>
    </citation>
    <scope>NUCLEOTIDE SEQUENCE [LARGE SCALE GENOMIC DNA]</scope>
    <source>
        <strain evidence="1 2">DSM 15833</strain>
    </source>
</reference>
<dbReference type="GO" id="GO:0003676">
    <property type="term" value="F:nucleic acid binding"/>
    <property type="evidence" value="ECO:0007669"/>
    <property type="project" value="InterPro"/>
</dbReference>
<evidence type="ECO:0000313" key="1">
    <source>
        <dbReference type="EMBL" id="KRL76841.1"/>
    </source>
</evidence>
<dbReference type="InterPro" id="IPR053392">
    <property type="entry name" value="Transposase_IS30-like"/>
</dbReference>
<dbReference type="GO" id="GO:0032196">
    <property type="term" value="P:transposition"/>
    <property type="evidence" value="ECO:0007669"/>
    <property type="project" value="TreeGrafter"/>
</dbReference>
<dbReference type="RefSeq" id="WP_056986898.1">
    <property type="nucleotide sequence ID" value="NZ_AZFH01000191.1"/>
</dbReference>
<dbReference type="PANTHER" id="PTHR10948:SF23">
    <property type="entry name" value="TRANSPOSASE INSI FOR INSERTION SEQUENCE ELEMENT IS30A-RELATED"/>
    <property type="match status" value="1"/>
</dbReference>
<gene>
    <name evidence="1" type="ORF">FC36_GL001789</name>
</gene>
<comment type="caution">
    <text evidence="1">The sequence shown here is derived from an EMBL/GenBank/DDBJ whole genome shotgun (WGS) entry which is preliminary data.</text>
</comment>
<dbReference type="SUPFAM" id="SSF53098">
    <property type="entry name" value="Ribonuclease H-like"/>
    <property type="match status" value="1"/>
</dbReference>
<dbReference type="STRING" id="1423740.FC36_GL001789"/>
<dbReference type="PATRIC" id="fig|1423740.3.peg.1931"/>